<gene>
    <name evidence="2" type="ORF">GQS65_10520</name>
</gene>
<dbReference type="AlphaFoldDB" id="A0A6B0GN47"/>
<protein>
    <submittedName>
        <fullName evidence="2">Uncharacterized protein</fullName>
    </submittedName>
</protein>
<reference evidence="2 3" key="1">
    <citation type="submission" date="2019-12" db="EMBL/GenBank/DDBJ databases">
        <title>Halocatena pleomorpha gen. nov. sp. nov., an extremely halophilic archaeon of family Halobacteriaceae isolated from saltpan soil.</title>
        <authorList>
            <person name="Pal Y."/>
            <person name="Verma A."/>
            <person name="Krishnamurthi S."/>
            <person name="Kumar P."/>
        </authorList>
    </citation>
    <scope>NUCLEOTIDE SEQUENCE [LARGE SCALE GENOMIC DNA]</scope>
    <source>
        <strain evidence="2 3">JCM 16495</strain>
    </source>
</reference>
<proteinExistence type="predicted"/>
<organism evidence="2 3">
    <name type="scientific">Halomarina oriensis</name>
    <dbReference type="NCBI Taxonomy" id="671145"/>
    <lineage>
        <taxon>Archaea</taxon>
        <taxon>Methanobacteriati</taxon>
        <taxon>Methanobacteriota</taxon>
        <taxon>Stenosarchaea group</taxon>
        <taxon>Halobacteria</taxon>
        <taxon>Halobacteriales</taxon>
        <taxon>Natronomonadaceae</taxon>
        <taxon>Halomarina</taxon>
    </lineage>
</organism>
<dbReference type="Proteomes" id="UP000451471">
    <property type="component" value="Unassembled WGS sequence"/>
</dbReference>
<evidence type="ECO:0000256" key="1">
    <source>
        <dbReference type="SAM" id="MobiDB-lite"/>
    </source>
</evidence>
<dbReference type="RefSeq" id="WP_158204549.1">
    <property type="nucleotide sequence ID" value="NZ_WSZK01000015.1"/>
</dbReference>
<keyword evidence="3" id="KW-1185">Reference proteome</keyword>
<name>A0A6B0GN47_9EURY</name>
<evidence type="ECO:0000313" key="3">
    <source>
        <dbReference type="Proteomes" id="UP000451471"/>
    </source>
</evidence>
<feature type="region of interest" description="Disordered" evidence="1">
    <location>
        <begin position="1"/>
        <end position="48"/>
    </location>
</feature>
<comment type="caution">
    <text evidence="2">The sequence shown here is derived from an EMBL/GenBank/DDBJ whole genome shotgun (WGS) entry which is preliminary data.</text>
</comment>
<sequence length="48" mass="5023">MTQPTDRGRRASARRERARTGASGEAERGDEPADARYTDAGCGGEVAG</sequence>
<feature type="compositionally biased region" description="Basic and acidic residues" evidence="1">
    <location>
        <begin position="1"/>
        <end position="37"/>
    </location>
</feature>
<dbReference type="EMBL" id="WSZK01000015">
    <property type="protein sequence ID" value="MWG34919.1"/>
    <property type="molecule type" value="Genomic_DNA"/>
</dbReference>
<evidence type="ECO:0000313" key="2">
    <source>
        <dbReference type="EMBL" id="MWG34919.1"/>
    </source>
</evidence>
<accession>A0A6B0GN47</accession>